<sequence>MQKWIKACIAPVMALVFLITGFMFTRATALNGQVAIIGSGLLINCVLAFIYSWLTYKPRSFSDWLKH</sequence>
<dbReference type="OrthoDB" id="964969at2"/>
<feature type="transmembrane region" description="Helical" evidence="1">
    <location>
        <begin position="34"/>
        <end position="56"/>
    </location>
</feature>
<dbReference type="RefSeq" id="WP_071506678.1">
    <property type="nucleotide sequence ID" value="NZ_MORL01000043.1"/>
</dbReference>
<keyword evidence="1" id="KW-0472">Membrane</keyword>
<accession>A0A1S2VBJ4</accession>
<dbReference type="AlphaFoldDB" id="A0A1S2VBJ4"/>
<feature type="transmembrane region" description="Helical" evidence="1">
    <location>
        <begin position="7"/>
        <end position="28"/>
    </location>
</feature>
<name>A0A1S2VBJ4_9BACT</name>
<evidence type="ECO:0000313" key="3">
    <source>
        <dbReference type="Proteomes" id="UP000181790"/>
    </source>
</evidence>
<proteinExistence type="predicted"/>
<comment type="caution">
    <text evidence="2">The sequence shown here is derived from an EMBL/GenBank/DDBJ whole genome shotgun (WGS) entry which is preliminary data.</text>
</comment>
<protein>
    <submittedName>
        <fullName evidence="2">Uncharacterized protein</fullName>
    </submittedName>
</protein>
<evidence type="ECO:0000313" key="2">
    <source>
        <dbReference type="EMBL" id="OIN55685.1"/>
    </source>
</evidence>
<keyword evidence="1" id="KW-0812">Transmembrane</keyword>
<keyword evidence="1" id="KW-1133">Transmembrane helix</keyword>
<dbReference type="Proteomes" id="UP000181790">
    <property type="component" value="Unassembled WGS sequence"/>
</dbReference>
<keyword evidence="3" id="KW-1185">Reference proteome</keyword>
<gene>
    <name evidence="2" type="ORF">BLX24_28710</name>
</gene>
<organism evidence="2 3">
    <name type="scientific">Arsenicibacter rosenii</name>
    <dbReference type="NCBI Taxonomy" id="1750698"/>
    <lineage>
        <taxon>Bacteria</taxon>
        <taxon>Pseudomonadati</taxon>
        <taxon>Bacteroidota</taxon>
        <taxon>Cytophagia</taxon>
        <taxon>Cytophagales</taxon>
        <taxon>Spirosomataceae</taxon>
        <taxon>Arsenicibacter</taxon>
    </lineage>
</organism>
<evidence type="ECO:0000256" key="1">
    <source>
        <dbReference type="SAM" id="Phobius"/>
    </source>
</evidence>
<dbReference type="EMBL" id="MORL01000043">
    <property type="protein sequence ID" value="OIN55685.1"/>
    <property type="molecule type" value="Genomic_DNA"/>
</dbReference>
<reference evidence="2 3" key="1">
    <citation type="submission" date="2016-10" db="EMBL/GenBank/DDBJ databases">
        <title>Arsenicibacter rosenii gen. nov., sp. nov., an efficient arsenic-methylating bacterium isolated from an arsenic-contaminated paddy soil.</title>
        <authorList>
            <person name="Huang K."/>
        </authorList>
    </citation>
    <scope>NUCLEOTIDE SEQUENCE [LARGE SCALE GENOMIC DNA]</scope>
    <source>
        <strain evidence="2 3">SM-1</strain>
    </source>
</reference>